<evidence type="ECO:0000313" key="2">
    <source>
        <dbReference type="EMBL" id="KAF0894668.1"/>
    </source>
</evidence>
<dbReference type="EMBL" id="SPHZ02000010">
    <property type="protein sequence ID" value="KAF0894668.1"/>
    <property type="molecule type" value="Genomic_DNA"/>
</dbReference>
<accession>A0A6G1C2I5</accession>
<reference evidence="2 3" key="1">
    <citation type="submission" date="2019-11" db="EMBL/GenBank/DDBJ databases">
        <title>Whole genome sequence of Oryza granulata.</title>
        <authorList>
            <person name="Li W."/>
        </authorList>
    </citation>
    <scope>NUCLEOTIDE SEQUENCE [LARGE SCALE GENOMIC DNA]</scope>
    <source>
        <strain evidence="3">cv. Menghai</strain>
        <tissue evidence="2">Leaf</tissue>
    </source>
</reference>
<sequence length="88" mass="9520">MQRRGYAPPRVRADREEEALERRGAWTMRLNGVSTSARGGGKKGGPEQGGLSPLPGRGRRTGFGGAKRWVEDVGLRCAEDDVATPRSL</sequence>
<dbReference type="AlphaFoldDB" id="A0A6G1C2I5"/>
<comment type="caution">
    <text evidence="2">The sequence shown here is derived from an EMBL/GenBank/DDBJ whole genome shotgun (WGS) entry which is preliminary data.</text>
</comment>
<name>A0A6G1C2I5_9ORYZ</name>
<organism evidence="2 3">
    <name type="scientific">Oryza meyeriana var. granulata</name>
    <dbReference type="NCBI Taxonomy" id="110450"/>
    <lineage>
        <taxon>Eukaryota</taxon>
        <taxon>Viridiplantae</taxon>
        <taxon>Streptophyta</taxon>
        <taxon>Embryophyta</taxon>
        <taxon>Tracheophyta</taxon>
        <taxon>Spermatophyta</taxon>
        <taxon>Magnoliopsida</taxon>
        <taxon>Liliopsida</taxon>
        <taxon>Poales</taxon>
        <taxon>Poaceae</taxon>
        <taxon>BOP clade</taxon>
        <taxon>Oryzoideae</taxon>
        <taxon>Oryzeae</taxon>
        <taxon>Oryzinae</taxon>
        <taxon>Oryza</taxon>
        <taxon>Oryza meyeriana</taxon>
    </lineage>
</organism>
<feature type="compositionally biased region" description="Gly residues" evidence="1">
    <location>
        <begin position="38"/>
        <end position="48"/>
    </location>
</feature>
<gene>
    <name evidence="2" type="ORF">E2562_001961</name>
</gene>
<proteinExistence type="predicted"/>
<keyword evidence="3" id="KW-1185">Reference proteome</keyword>
<evidence type="ECO:0000313" key="3">
    <source>
        <dbReference type="Proteomes" id="UP000479710"/>
    </source>
</evidence>
<protein>
    <submittedName>
        <fullName evidence="2">Uncharacterized protein</fullName>
    </submittedName>
</protein>
<evidence type="ECO:0000256" key="1">
    <source>
        <dbReference type="SAM" id="MobiDB-lite"/>
    </source>
</evidence>
<feature type="region of interest" description="Disordered" evidence="1">
    <location>
        <begin position="30"/>
        <end position="65"/>
    </location>
</feature>
<dbReference type="Proteomes" id="UP000479710">
    <property type="component" value="Unassembled WGS sequence"/>
</dbReference>